<dbReference type="PaxDb" id="6945-B7QLX6"/>
<keyword evidence="3" id="KW-1185">Reference proteome</keyword>
<evidence type="ECO:0000313" key="3">
    <source>
        <dbReference type="Proteomes" id="UP000001555"/>
    </source>
</evidence>
<dbReference type="Proteomes" id="UP000001555">
    <property type="component" value="Unassembled WGS sequence"/>
</dbReference>
<name>B7QLX6_IXOSC</name>
<dbReference type="EMBL" id="DS968596">
    <property type="protein sequence ID" value="EEC19848.1"/>
    <property type="molecule type" value="Genomic_DNA"/>
</dbReference>
<dbReference type="AlphaFoldDB" id="B7QLX6"/>
<sequence length="175" mass="20554">MRADAEQEKMQHSYLLFFFFFITSQSLSSSCNIMGVYYISARLVHKPLTSTTPSPQRLPSPCFLSAAGSVGDRFFLPLWFWPKTLCRSSTANTCWPRGNWRNARPWPSENWQNANPRPTQERLWFLIPFLRRYETDWSRRDSFGTENGGRSLHCVAEMCNVVNMLFVWIKKKKKK</sequence>
<accession>B7QLX6</accession>
<gene>
    <name evidence="1" type="ORF">IscW_ISCW023063</name>
</gene>
<dbReference type="InParanoid" id="B7QLX6"/>
<dbReference type="VEuPathDB" id="VectorBase:ISCI023063"/>
<evidence type="ECO:0000313" key="2">
    <source>
        <dbReference type="EnsemblMetazoa" id="ISCW023063-PA"/>
    </source>
</evidence>
<dbReference type="VEuPathDB" id="VectorBase:ISCW023063"/>
<reference evidence="1 3" key="1">
    <citation type="submission" date="2008-03" db="EMBL/GenBank/DDBJ databases">
        <title>Annotation of Ixodes scapularis.</title>
        <authorList>
            <consortium name="Ixodes scapularis Genome Project Consortium"/>
            <person name="Caler E."/>
            <person name="Hannick L.I."/>
            <person name="Bidwell S."/>
            <person name="Joardar V."/>
            <person name="Thiagarajan M."/>
            <person name="Amedeo P."/>
            <person name="Galinsky K.J."/>
            <person name="Schobel S."/>
            <person name="Inman J."/>
            <person name="Hostetler J."/>
            <person name="Miller J."/>
            <person name="Hammond M."/>
            <person name="Megy K."/>
            <person name="Lawson D."/>
            <person name="Kodira C."/>
            <person name="Sutton G."/>
            <person name="Meyer J."/>
            <person name="Hill C.A."/>
            <person name="Birren B."/>
            <person name="Nene V."/>
            <person name="Collins F."/>
            <person name="Alarcon-Chaidez F."/>
            <person name="Wikel S."/>
            <person name="Strausberg R."/>
        </authorList>
    </citation>
    <scope>NUCLEOTIDE SEQUENCE [LARGE SCALE GENOMIC DNA]</scope>
    <source>
        <strain evidence="3">Wikel</strain>
        <strain evidence="1">Wikel colony</strain>
    </source>
</reference>
<dbReference type="HOGENOM" id="CLU_1534261_0_0_1"/>
<dbReference type="EMBL" id="ABJB010262520">
    <property type="status" value="NOT_ANNOTATED_CDS"/>
    <property type="molecule type" value="Genomic_DNA"/>
</dbReference>
<dbReference type="EnsemblMetazoa" id="ISCW023063-RA">
    <property type="protein sequence ID" value="ISCW023063-PA"/>
    <property type="gene ID" value="ISCW023063"/>
</dbReference>
<organism>
    <name type="scientific">Ixodes scapularis</name>
    <name type="common">Black-legged tick</name>
    <name type="synonym">Deer tick</name>
    <dbReference type="NCBI Taxonomy" id="6945"/>
    <lineage>
        <taxon>Eukaryota</taxon>
        <taxon>Metazoa</taxon>
        <taxon>Ecdysozoa</taxon>
        <taxon>Arthropoda</taxon>
        <taxon>Chelicerata</taxon>
        <taxon>Arachnida</taxon>
        <taxon>Acari</taxon>
        <taxon>Parasitiformes</taxon>
        <taxon>Ixodida</taxon>
        <taxon>Ixodoidea</taxon>
        <taxon>Ixodidae</taxon>
        <taxon>Ixodinae</taxon>
        <taxon>Ixodes</taxon>
    </lineage>
</organism>
<evidence type="ECO:0000313" key="1">
    <source>
        <dbReference type="EMBL" id="EEC19848.1"/>
    </source>
</evidence>
<reference evidence="2" key="2">
    <citation type="submission" date="2020-05" db="UniProtKB">
        <authorList>
            <consortium name="EnsemblMetazoa"/>
        </authorList>
    </citation>
    <scope>IDENTIFICATION</scope>
    <source>
        <strain evidence="2">wikel</strain>
    </source>
</reference>
<dbReference type="PROSITE" id="PS51257">
    <property type="entry name" value="PROKAR_LIPOPROTEIN"/>
    <property type="match status" value="1"/>
</dbReference>
<protein>
    <submittedName>
        <fullName evidence="1 2">Uncharacterized protein</fullName>
    </submittedName>
</protein>
<proteinExistence type="predicted"/>